<dbReference type="Gene3D" id="3.40.50.1980">
    <property type="entry name" value="Nitrogenase molybdenum iron protein domain"/>
    <property type="match status" value="2"/>
</dbReference>
<dbReference type="PANTHER" id="PTHR30535">
    <property type="entry name" value="VITAMIN B12-BINDING PROTEIN"/>
    <property type="match status" value="1"/>
</dbReference>
<feature type="domain" description="Fe/B12 periplasmic-binding" evidence="3">
    <location>
        <begin position="91"/>
        <end position="362"/>
    </location>
</feature>
<proteinExistence type="inferred from homology"/>
<feature type="region of interest" description="Disordered" evidence="2">
    <location>
        <begin position="1"/>
        <end position="32"/>
    </location>
</feature>
<dbReference type="Pfam" id="PF01497">
    <property type="entry name" value="Peripla_BP_2"/>
    <property type="match status" value="1"/>
</dbReference>
<evidence type="ECO:0000256" key="2">
    <source>
        <dbReference type="SAM" id="MobiDB-lite"/>
    </source>
</evidence>
<dbReference type="InterPro" id="IPR050902">
    <property type="entry name" value="ABC_Transporter_SBP"/>
</dbReference>
<evidence type="ECO:0000313" key="5">
    <source>
        <dbReference type="Proteomes" id="UP000677804"/>
    </source>
</evidence>
<comment type="similarity">
    <text evidence="1">Belongs to the bacterial solute-binding protein 8 family.</text>
</comment>
<dbReference type="PANTHER" id="PTHR30535:SF7">
    <property type="entry name" value="IRON(III) DICITRATE-BINDING PROTEIN"/>
    <property type="match status" value="1"/>
</dbReference>
<evidence type="ECO:0000256" key="1">
    <source>
        <dbReference type="ARBA" id="ARBA00008814"/>
    </source>
</evidence>
<evidence type="ECO:0000313" key="4">
    <source>
        <dbReference type="EMBL" id="QVI63627.1"/>
    </source>
</evidence>
<keyword evidence="5" id="KW-1185">Reference proteome</keyword>
<evidence type="ECO:0000259" key="3">
    <source>
        <dbReference type="PROSITE" id="PS50983"/>
    </source>
</evidence>
<dbReference type="InterPro" id="IPR022287">
    <property type="entry name" value="ABC_trnsptr_F420-0_sub-bd_pred"/>
</dbReference>
<organism evidence="4 5">
    <name type="scientific">Cellulomonas wangleii</name>
    <dbReference type="NCBI Taxonomy" id="2816956"/>
    <lineage>
        <taxon>Bacteria</taxon>
        <taxon>Bacillati</taxon>
        <taxon>Actinomycetota</taxon>
        <taxon>Actinomycetes</taxon>
        <taxon>Micrococcales</taxon>
        <taxon>Cellulomonadaceae</taxon>
        <taxon>Cellulomonas</taxon>
    </lineage>
</organism>
<dbReference type="NCBIfam" id="TIGR03868">
    <property type="entry name" value="F420-O_ABCperi"/>
    <property type="match status" value="1"/>
</dbReference>
<dbReference type="PROSITE" id="PS50983">
    <property type="entry name" value="FE_B12_PBP"/>
    <property type="match status" value="1"/>
</dbReference>
<dbReference type="EMBL" id="CP074405">
    <property type="protein sequence ID" value="QVI63627.1"/>
    <property type="molecule type" value="Genomic_DNA"/>
</dbReference>
<name>A0ABX8DC70_9CELL</name>
<gene>
    <name evidence="4" type="ORF">KG103_07210</name>
</gene>
<accession>A0ABX8DC70</accession>
<protein>
    <submittedName>
        <fullName evidence="4">F420-0 ABC transporter substrate-binding protein</fullName>
    </submittedName>
</protein>
<reference evidence="4 5" key="1">
    <citation type="submission" date="2021-05" db="EMBL/GenBank/DDBJ databases">
        <title>Novel species in genus Cellulomonas.</title>
        <authorList>
            <person name="Zhang G."/>
        </authorList>
    </citation>
    <scope>NUCLEOTIDE SEQUENCE [LARGE SCALE GENOMIC DNA]</scope>
    <source>
        <strain evidence="5">zg-ZUI222</strain>
    </source>
</reference>
<sequence>MPRARRHLVPVPRSAARRAGDSPTRTTSPRRVPRAVLVTGVAVGALALAACSTGAPAAAPSATPSDVPTTYAPVTLDNCGTEVTFDAPPQRVVTIKSSTTEMMLALGLADALVGTAFADGPVPEQWAADVADVPVLSDKVPGQEALLEAEPDLVYAGWESNLSADGAGERSTLDALGIATYVSPSACKDPAYQPDPLTFDDVLGEIREVGEVFGVPEAAREVVAAQQATLDAIEPVDGATAVWWSSGTDTPFVGAGIGAPQMLLETAGLTNVFADVDDTWTSVGWEQVVAADPDVLVLVDSAWNSAQKKRDFLAAHPAASQLTAVREQRYVVVPFAASEAGVRNARAASDIADAVRALDAGTPAATSEG</sequence>
<dbReference type="SUPFAM" id="SSF53807">
    <property type="entry name" value="Helical backbone' metal receptor"/>
    <property type="match status" value="1"/>
</dbReference>
<dbReference type="InterPro" id="IPR002491">
    <property type="entry name" value="ABC_transptr_periplasmic_BD"/>
</dbReference>
<dbReference type="Proteomes" id="UP000677804">
    <property type="component" value="Chromosome"/>
</dbReference>
<dbReference type="RefSeq" id="WP_207341464.1">
    <property type="nucleotide sequence ID" value="NZ_CP074405.1"/>
</dbReference>
<feature type="compositionally biased region" description="Low complexity" evidence="2">
    <location>
        <begin position="22"/>
        <end position="32"/>
    </location>
</feature>